<sequence>MNVRLPEDLNRRLDEIAAAEHTSKSSLLLQGAQLIVERHTRRHLVDDTLRFVETHDAQLLKRLEDA</sequence>
<dbReference type="EMBL" id="JROM01000021">
    <property type="protein sequence ID" value="KHE74580.1"/>
    <property type="molecule type" value="Genomic_DNA"/>
</dbReference>
<dbReference type="eggNOG" id="ENOG502ZKES">
    <property type="taxonomic scope" value="Bacteria"/>
</dbReference>
<organism evidence="1 2">
    <name type="scientific">Kocuria marina</name>
    <dbReference type="NCBI Taxonomy" id="223184"/>
    <lineage>
        <taxon>Bacteria</taxon>
        <taxon>Bacillati</taxon>
        <taxon>Actinomycetota</taxon>
        <taxon>Actinomycetes</taxon>
        <taxon>Micrococcales</taxon>
        <taxon>Micrococcaceae</taxon>
        <taxon>Kocuria</taxon>
    </lineage>
</organism>
<name>A0A0B0DCU1_9MICC</name>
<evidence type="ECO:0000313" key="1">
    <source>
        <dbReference type="EMBL" id="KHE74580.1"/>
    </source>
</evidence>
<gene>
    <name evidence="1" type="ORF">AS25_05885</name>
</gene>
<proteinExistence type="predicted"/>
<dbReference type="SUPFAM" id="SSF47598">
    <property type="entry name" value="Ribbon-helix-helix"/>
    <property type="match status" value="1"/>
</dbReference>
<protein>
    <recommendedName>
        <fullName evidence="3">Ribbon-helix-helix protein CopG domain-containing protein</fullName>
    </recommendedName>
</protein>
<accession>A0A0B0DCU1</accession>
<evidence type="ECO:0000313" key="2">
    <source>
        <dbReference type="Proteomes" id="UP000030664"/>
    </source>
</evidence>
<dbReference type="AlphaFoldDB" id="A0A0B0DCU1"/>
<dbReference type="InterPro" id="IPR010985">
    <property type="entry name" value="Ribbon_hlx_hlx"/>
</dbReference>
<dbReference type="Proteomes" id="UP000030664">
    <property type="component" value="Unassembled WGS sequence"/>
</dbReference>
<evidence type="ECO:0008006" key="3">
    <source>
        <dbReference type="Google" id="ProtNLM"/>
    </source>
</evidence>
<dbReference type="STRING" id="223184.AS25_05885"/>
<reference evidence="1 2" key="1">
    <citation type="submission" date="2014-09" db="EMBL/GenBank/DDBJ databases">
        <title>High-quality draft genome sequence of Kocuria marina SO9-6, an actinobacterium isolated from a copper mine.</title>
        <authorList>
            <person name="Castro D.B."/>
            <person name="Pereira L.B."/>
            <person name="Silva M.V."/>
            <person name="Silva B.P."/>
            <person name="Zanardi B.R."/>
            <person name="Carlos C."/>
            <person name="Belgini D.R."/>
            <person name="Limache E.G."/>
            <person name="Lacerda G.V."/>
            <person name="Nery M.B."/>
            <person name="Gomes M.B."/>
            <person name="Souza S."/>
            <person name="Silva T.M."/>
            <person name="Rodrigues V.D."/>
            <person name="Paulino L.C."/>
            <person name="Vicentini R."/>
            <person name="Ferraz L.F."/>
            <person name="Ottoboni L.M."/>
        </authorList>
    </citation>
    <scope>NUCLEOTIDE SEQUENCE [LARGE SCALE GENOMIC DNA]</scope>
    <source>
        <strain evidence="1 2">SO9-6</strain>
    </source>
</reference>
<dbReference type="GO" id="GO:0006355">
    <property type="term" value="P:regulation of DNA-templated transcription"/>
    <property type="evidence" value="ECO:0007669"/>
    <property type="project" value="InterPro"/>
</dbReference>
<comment type="caution">
    <text evidence="1">The sequence shown here is derived from an EMBL/GenBank/DDBJ whole genome shotgun (WGS) entry which is preliminary data.</text>
</comment>